<feature type="transmembrane region" description="Helical" evidence="9">
    <location>
        <begin position="352"/>
        <end position="369"/>
    </location>
</feature>
<keyword evidence="3" id="KW-0050">Antiport</keyword>
<keyword evidence="7 9" id="KW-0472">Membrane</keyword>
<keyword evidence="4" id="KW-1003">Cell membrane</keyword>
<feature type="transmembrane region" description="Helical" evidence="9">
    <location>
        <begin position="199"/>
        <end position="216"/>
    </location>
</feature>
<proteinExistence type="inferred from homology"/>
<comment type="subcellular location">
    <subcellularLocation>
        <location evidence="1">Cell membrane</location>
        <topology evidence="1">Multi-pass membrane protein</topology>
    </subcellularLocation>
</comment>
<dbReference type="RefSeq" id="WP_181760934.1">
    <property type="nucleotide sequence ID" value="NZ_BMCR01000003.1"/>
</dbReference>
<dbReference type="Proteomes" id="UP000559404">
    <property type="component" value="Unassembled WGS sequence"/>
</dbReference>
<name>A0A838XQI2_9HYPH</name>
<evidence type="ECO:0000256" key="8">
    <source>
        <dbReference type="ARBA" id="ARBA00038435"/>
    </source>
</evidence>
<evidence type="ECO:0000313" key="11">
    <source>
        <dbReference type="EMBL" id="MBA4612735.1"/>
    </source>
</evidence>
<keyword evidence="5 9" id="KW-0812">Transmembrane</keyword>
<evidence type="ECO:0000256" key="7">
    <source>
        <dbReference type="ARBA" id="ARBA00023136"/>
    </source>
</evidence>
<dbReference type="NCBIfam" id="TIGR00931">
    <property type="entry name" value="antiport_nhaC"/>
    <property type="match status" value="1"/>
</dbReference>
<sequence>MTEPNKLPGFLHALVTFGAIVVVIGYGLFVLEASLHSLMLICLLIAGISAWMLERGGFEPIRDAMNAGISRAFGAIYIFILIGVLIAALIQAGSVSALISYGLQVISPAVFLPAGLILCSVMSIATGTSWGTVGTAGVVLIGIGGAMEIPLPLVAGMIVSGACFGDKMSPVSDTTNLAAMSSGTNLYAHIRSMTYTTGPTYLIVLAIFTVLGQGYAANPMPAERLLELTTALNDAYVINLLCLLPFVVMIGLSLARVAAEPAMMAAALVAVVLAVLMQGADFTAVLNALYGGGKGATGVEALDSLLSRGGIASMMWTLSLALMALALGGILHGFGFLRVLITTVLRRVRSTVGLVATTIVSCLVGNMTMGEAYMTIILGGQLFGDAYDAQDIDRTVLSRSLEEGATLTTTLIPWTTGGAFFASTLGVSVIDYAPWALLNWMNPLLSILFAAFGIAIFRRKPGAALA</sequence>
<feature type="transmembrane region" description="Helical" evidence="9">
    <location>
        <begin position="314"/>
        <end position="340"/>
    </location>
</feature>
<dbReference type="PANTHER" id="PTHR33451">
    <property type="entry name" value="MALATE-2H(+)/NA(+)-LACTATE ANTIPORTER"/>
    <property type="match status" value="1"/>
</dbReference>
<evidence type="ECO:0000256" key="1">
    <source>
        <dbReference type="ARBA" id="ARBA00004651"/>
    </source>
</evidence>
<feature type="transmembrane region" description="Helical" evidence="9">
    <location>
        <begin position="35"/>
        <end position="53"/>
    </location>
</feature>
<dbReference type="PANTHER" id="PTHR33451:SF3">
    <property type="entry name" value="MALATE-2H(+)_NA(+)-LACTATE ANTIPORTER"/>
    <property type="match status" value="1"/>
</dbReference>
<evidence type="ECO:0000313" key="12">
    <source>
        <dbReference type="Proteomes" id="UP000559404"/>
    </source>
</evidence>
<dbReference type="InterPro" id="IPR018461">
    <property type="entry name" value="Na/H_Antiport_NhaC-like_C"/>
</dbReference>
<organism evidence="11 12">
    <name type="scientific">Stappia taiwanensis</name>
    <dbReference type="NCBI Taxonomy" id="992267"/>
    <lineage>
        <taxon>Bacteria</taxon>
        <taxon>Pseudomonadati</taxon>
        <taxon>Pseudomonadota</taxon>
        <taxon>Alphaproteobacteria</taxon>
        <taxon>Hyphomicrobiales</taxon>
        <taxon>Stappiaceae</taxon>
        <taxon>Stappia</taxon>
    </lineage>
</organism>
<evidence type="ECO:0000256" key="4">
    <source>
        <dbReference type="ARBA" id="ARBA00022475"/>
    </source>
</evidence>
<evidence type="ECO:0000256" key="6">
    <source>
        <dbReference type="ARBA" id="ARBA00022989"/>
    </source>
</evidence>
<reference evidence="11 12" key="2">
    <citation type="submission" date="2020-08" db="EMBL/GenBank/DDBJ databases">
        <title>Stappia taiwanensis sp. nov., isolated from a coastal thermal spring.</title>
        <authorList>
            <person name="Kampfer P."/>
        </authorList>
    </citation>
    <scope>NUCLEOTIDE SEQUENCE [LARGE SCALE GENOMIC DNA]</scope>
    <source>
        <strain evidence="11 12">DSM 23284</strain>
    </source>
</reference>
<comment type="caution">
    <text evidence="11">The sequence shown here is derived from an EMBL/GenBank/DDBJ whole genome shotgun (WGS) entry which is preliminary data.</text>
</comment>
<evidence type="ECO:0000256" key="2">
    <source>
        <dbReference type="ARBA" id="ARBA00022448"/>
    </source>
</evidence>
<feature type="domain" description="Na+/H+ antiporter NhaC-like C-terminal" evidence="10">
    <location>
        <begin position="161"/>
        <end position="454"/>
    </location>
</feature>
<feature type="transmembrane region" description="Helical" evidence="9">
    <location>
        <begin position="236"/>
        <end position="255"/>
    </location>
</feature>
<evidence type="ECO:0000256" key="5">
    <source>
        <dbReference type="ARBA" id="ARBA00022692"/>
    </source>
</evidence>
<dbReference type="Pfam" id="PF03553">
    <property type="entry name" value="Na_H_antiporter"/>
    <property type="match status" value="1"/>
</dbReference>
<feature type="transmembrane region" description="Helical" evidence="9">
    <location>
        <begin position="7"/>
        <end position="29"/>
    </location>
</feature>
<feature type="transmembrane region" description="Helical" evidence="9">
    <location>
        <begin position="74"/>
        <end position="99"/>
    </location>
</feature>
<keyword evidence="2" id="KW-0813">Transport</keyword>
<dbReference type="InterPro" id="IPR052180">
    <property type="entry name" value="NhaC_Na-H+_Antiporter"/>
</dbReference>
<keyword evidence="6 9" id="KW-1133">Transmembrane helix</keyword>
<comment type="similarity">
    <text evidence="8">Belongs to the NhaC Na(+)/H(+) (TC 2.A.35) antiporter family.</text>
</comment>
<gene>
    <name evidence="11" type="primary">nhaC</name>
    <name evidence="11" type="ORF">H1W37_13800</name>
</gene>
<protein>
    <submittedName>
        <fullName evidence="11">Na+/H+ antiporter NhaC</fullName>
    </submittedName>
</protein>
<feature type="transmembrane region" description="Helical" evidence="9">
    <location>
        <begin position="440"/>
        <end position="457"/>
    </location>
</feature>
<dbReference type="EMBL" id="JACEON010000013">
    <property type="protein sequence ID" value="MBA4612735.1"/>
    <property type="molecule type" value="Genomic_DNA"/>
</dbReference>
<dbReference type="GO" id="GO:0015297">
    <property type="term" value="F:antiporter activity"/>
    <property type="evidence" value="ECO:0007669"/>
    <property type="project" value="UniProtKB-KW"/>
</dbReference>
<evidence type="ECO:0000256" key="3">
    <source>
        <dbReference type="ARBA" id="ARBA00022449"/>
    </source>
</evidence>
<dbReference type="InterPro" id="IPR004770">
    <property type="entry name" value="Na/H_antiport_NhaC"/>
</dbReference>
<dbReference type="AlphaFoldDB" id="A0A838XQI2"/>
<accession>A0A838XQI2</accession>
<feature type="transmembrane region" description="Helical" evidence="9">
    <location>
        <begin position="105"/>
        <end position="125"/>
    </location>
</feature>
<evidence type="ECO:0000259" key="10">
    <source>
        <dbReference type="Pfam" id="PF03553"/>
    </source>
</evidence>
<reference evidence="11 12" key="1">
    <citation type="submission" date="2020-07" db="EMBL/GenBank/DDBJ databases">
        <authorList>
            <person name="Li M."/>
        </authorList>
    </citation>
    <scope>NUCLEOTIDE SEQUENCE [LARGE SCALE GENOMIC DNA]</scope>
    <source>
        <strain evidence="11 12">DSM 23284</strain>
    </source>
</reference>
<evidence type="ECO:0000256" key="9">
    <source>
        <dbReference type="SAM" id="Phobius"/>
    </source>
</evidence>
<keyword evidence="12" id="KW-1185">Reference proteome</keyword>
<dbReference type="GO" id="GO:0005886">
    <property type="term" value="C:plasma membrane"/>
    <property type="evidence" value="ECO:0007669"/>
    <property type="project" value="UniProtKB-SubCell"/>
</dbReference>
<feature type="transmembrane region" description="Helical" evidence="9">
    <location>
        <begin position="262"/>
        <end position="280"/>
    </location>
</feature>